<name>F2BX57_9FIRM</name>
<dbReference type="HOGENOM" id="CLU_014689_7_1_9"/>
<dbReference type="EC" id="2.1.1.-" evidence="6"/>
<feature type="domain" description="TRAM" evidence="5">
    <location>
        <begin position="3"/>
        <end position="61"/>
    </location>
</feature>
<dbReference type="RefSeq" id="WP_007556140.1">
    <property type="nucleotide sequence ID" value="NZ_GL878519.1"/>
</dbReference>
<keyword evidence="1 4" id="KW-0489">Methyltransferase</keyword>
<evidence type="ECO:0000313" key="7">
    <source>
        <dbReference type="Proteomes" id="UP000003503"/>
    </source>
</evidence>
<evidence type="ECO:0000256" key="2">
    <source>
        <dbReference type="ARBA" id="ARBA00022679"/>
    </source>
</evidence>
<dbReference type="InterPro" id="IPR012340">
    <property type="entry name" value="NA-bd_OB-fold"/>
</dbReference>
<keyword evidence="3 4" id="KW-0949">S-adenosyl-L-methionine</keyword>
<dbReference type="GO" id="GO:0070475">
    <property type="term" value="P:rRNA base methylation"/>
    <property type="evidence" value="ECO:0007669"/>
    <property type="project" value="TreeGrafter"/>
</dbReference>
<dbReference type="PROSITE" id="PS50926">
    <property type="entry name" value="TRAM"/>
    <property type="match status" value="1"/>
</dbReference>
<dbReference type="Pfam" id="PF01938">
    <property type="entry name" value="TRAM"/>
    <property type="match status" value="1"/>
</dbReference>
<comment type="caution">
    <text evidence="6">The sequence shown here is derived from an EMBL/GenBank/DDBJ whole genome shotgun (WGS) entry which is preliminary data.</text>
</comment>
<protein>
    <submittedName>
        <fullName evidence="6">23S rRNA (Uracil-5-)-methyltransferase</fullName>
        <ecNumber evidence="6">2.1.1.-</ecNumber>
    </submittedName>
</protein>
<dbReference type="eggNOG" id="COG2265">
    <property type="taxonomic scope" value="Bacteria"/>
</dbReference>
<feature type="active site" description="Nucleophile" evidence="4">
    <location>
        <position position="409"/>
    </location>
</feature>
<reference evidence="6 7" key="1">
    <citation type="submission" date="2011-02" db="EMBL/GenBank/DDBJ databases">
        <authorList>
            <person name="Muzny D."/>
            <person name="Qin X."/>
            <person name="Deng J."/>
            <person name="Jiang H."/>
            <person name="Liu Y."/>
            <person name="Qu J."/>
            <person name="Song X.-Z."/>
            <person name="Zhang L."/>
            <person name="Thornton R."/>
            <person name="Coyle M."/>
            <person name="Francisco L."/>
            <person name="Jackson L."/>
            <person name="Javaid M."/>
            <person name="Korchina V."/>
            <person name="Kovar C."/>
            <person name="Mata R."/>
            <person name="Mathew T."/>
            <person name="Ngo R."/>
            <person name="Nguyen L."/>
            <person name="Nguyen N."/>
            <person name="Okwuonu G."/>
            <person name="Ongeri F."/>
            <person name="Pham C."/>
            <person name="Simmons D."/>
            <person name="Wilczek-Boney K."/>
            <person name="Hale W."/>
            <person name="Jakkamsetti A."/>
            <person name="Pham P."/>
            <person name="Ruth R."/>
            <person name="San Lucas F."/>
            <person name="Warren J."/>
            <person name="Zhang J."/>
            <person name="Zhao Z."/>
            <person name="Zhou C."/>
            <person name="Zhu D."/>
            <person name="Lee S."/>
            <person name="Bess C."/>
            <person name="Blankenburg K."/>
            <person name="Forbes L."/>
            <person name="Fu Q."/>
            <person name="Gubbala S."/>
            <person name="Hirani K."/>
            <person name="Jayaseelan J.C."/>
            <person name="Lara F."/>
            <person name="Munidasa M."/>
            <person name="Palculict T."/>
            <person name="Patil S."/>
            <person name="Pu L.-L."/>
            <person name="Saada N."/>
            <person name="Tang L."/>
            <person name="Weissenberger G."/>
            <person name="Zhu Y."/>
            <person name="Hemphill L."/>
            <person name="Shang Y."/>
            <person name="Youmans B."/>
            <person name="Ayvaz T."/>
            <person name="Ross M."/>
            <person name="Santibanez J."/>
            <person name="Aqrawi P."/>
            <person name="Gross S."/>
            <person name="Joshi V."/>
            <person name="Fowler G."/>
            <person name="Nazareth L."/>
            <person name="Reid J."/>
            <person name="Worley K."/>
            <person name="Petrosino J."/>
            <person name="Highlander S."/>
            <person name="Gibbs R."/>
        </authorList>
    </citation>
    <scope>NUCLEOTIDE SEQUENCE [LARGE SCALE GENOMIC DNA]</scope>
    <source>
        <strain evidence="6 7">DSM 19965</strain>
    </source>
</reference>
<dbReference type="InterPro" id="IPR029063">
    <property type="entry name" value="SAM-dependent_MTases_sf"/>
</dbReference>
<dbReference type="CDD" id="cd02440">
    <property type="entry name" value="AdoMet_MTases"/>
    <property type="match status" value="1"/>
</dbReference>
<dbReference type="PROSITE" id="PS51687">
    <property type="entry name" value="SAM_MT_RNA_M5U"/>
    <property type="match status" value="1"/>
</dbReference>
<dbReference type="SUPFAM" id="SSF50249">
    <property type="entry name" value="Nucleic acid-binding proteins"/>
    <property type="match status" value="1"/>
</dbReference>
<dbReference type="EMBL" id="AFBB01000016">
    <property type="protein sequence ID" value="EGF13710.1"/>
    <property type="molecule type" value="Genomic_DNA"/>
</dbReference>
<dbReference type="Gene3D" id="2.40.50.140">
    <property type="entry name" value="Nucleic acid-binding proteins"/>
    <property type="match status" value="1"/>
</dbReference>
<dbReference type="SUPFAM" id="SSF53335">
    <property type="entry name" value="S-adenosyl-L-methionine-dependent methyltransferases"/>
    <property type="match status" value="1"/>
</dbReference>
<feature type="binding site" evidence="4">
    <location>
        <position position="313"/>
    </location>
    <ligand>
        <name>S-adenosyl-L-methionine</name>
        <dbReference type="ChEBI" id="CHEBI:59789"/>
    </ligand>
</feature>
<dbReference type="InterPro" id="IPR002792">
    <property type="entry name" value="TRAM_dom"/>
</dbReference>
<feature type="binding site" evidence="4">
    <location>
        <position position="334"/>
    </location>
    <ligand>
        <name>S-adenosyl-L-methionine</name>
        <dbReference type="ChEBI" id="CHEBI:59789"/>
    </ligand>
</feature>
<dbReference type="Proteomes" id="UP000003503">
    <property type="component" value="Unassembled WGS sequence"/>
</dbReference>
<comment type="similarity">
    <text evidence="4">Belongs to the class I-like SAM-binding methyltransferase superfamily. RNA M5U methyltransferase family.</text>
</comment>
<dbReference type="STRING" id="888062.HMPREF9083_0833"/>
<dbReference type="FunFam" id="3.40.50.150:FF:000009">
    <property type="entry name" value="23S rRNA (Uracil(1939)-C(5))-methyltransferase RlmD"/>
    <property type="match status" value="1"/>
</dbReference>
<proteinExistence type="inferred from homology"/>
<dbReference type="Gene3D" id="3.40.50.150">
    <property type="entry name" value="Vaccinia Virus protein VP39"/>
    <property type="match status" value="1"/>
</dbReference>
<sequence length="648" mass="74066">MENVKLHEIYEVFVRDLGVHGEGIGNVNGFTVFVKGALPDEIVKAEITLVKKTYALGKLISIVKKSPDRIKSHCIPDVTCGACQIPELSYEGQLKFKFNRVKSVISRIGKQDENKVLPVVSATHIVGYRNKMSIPIGTQNGKAVSGYYKSGTHEIIPSTDCMIQNETNNKLAKFAQDFINKNKITVYNEKTHKGSVRHIVGRIGDDGKLMAVIVTSTNELPCKEKWIEEMRKSVPEVISIYHNVQDKKTNVILGNKMEHIWGEKTLKASIGKLTFEISPYSFFQVNKEQVEKLYEKALDFANLSGDETVIDAYCGTGTISLYLAQKAKHVIGIEIIKDAIENAKENAKRNKIKNVEFHAADVAKYLPELAKKGIKAEVVVLDPVRAGCDEKVIEAIGKINPERIVYVSCNVATQARDIERLSKKGYKLIKIQPIDMFPQTTHVETVALLYKLDVDKHISVEIELDELDMNNKYESVRKFLLYPDNIDDFWESNDLIWIDWREEDESVINYFNNEIGNLIEVDFINNNKKYGDDIKLKYRAKETVIPYMDNMDRDTTIKYFNEIIKEDFEIRWFVESLGDDTLAFCILPNNLWSSLENEFSKEVVDYYFMTISLESVMFDLNIDSVFDLISLRKDNNKVPFVELLKKLK</sequence>
<accession>F2BX57</accession>
<dbReference type="PANTHER" id="PTHR11061">
    <property type="entry name" value="RNA M5U METHYLTRANSFERASE"/>
    <property type="match status" value="1"/>
</dbReference>
<dbReference type="Pfam" id="PF05958">
    <property type="entry name" value="tRNA_U5-meth_tr"/>
    <property type="match status" value="1"/>
</dbReference>
<feature type="binding site" evidence="4">
    <location>
        <position position="284"/>
    </location>
    <ligand>
        <name>S-adenosyl-L-methionine</name>
        <dbReference type="ChEBI" id="CHEBI:59789"/>
    </ligand>
</feature>
<evidence type="ECO:0000256" key="4">
    <source>
        <dbReference type="PROSITE-ProRule" id="PRU01024"/>
    </source>
</evidence>
<evidence type="ECO:0000313" key="6">
    <source>
        <dbReference type="EMBL" id="EGF13710.1"/>
    </source>
</evidence>
<keyword evidence="2 4" id="KW-0808">Transferase</keyword>
<dbReference type="PROSITE" id="PS01231">
    <property type="entry name" value="TRMA_2"/>
    <property type="match status" value="1"/>
</dbReference>
<feature type="binding site" evidence="4">
    <location>
        <position position="382"/>
    </location>
    <ligand>
        <name>S-adenosyl-L-methionine</name>
        <dbReference type="ChEBI" id="CHEBI:59789"/>
    </ligand>
</feature>
<evidence type="ECO:0000256" key="1">
    <source>
        <dbReference type="ARBA" id="ARBA00022603"/>
    </source>
</evidence>
<dbReference type="InterPro" id="IPR010280">
    <property type="entry name" value="U5_MeTrfase_fam"/>
</dbReference>
<dbReference type="Gene3D" id="2.40.50.1070">
    <property type="match status" value="1"/>
</dbReference>
<dbReference type="NCBIfam" id="TIGR00479">
    <property type="entry name" value="rumA"/>
    <property type="match status" value="1"/>
</dbReference>
<organism evidence="6 7">
    <name type="scientific">Dialister micraerophilus DSM 19965</name>
    <dbReference type="NCBI Taxonomy" id="888062"/>
    <lineage>
        <taxon>Bacteria</taxon>
        <taxon>Bacillati</taxon>
        <taxon>Bacillota</taxon>
        <taxon>Negativicutes</taxon>
        <taxon>Veillonellales</taxon>
        <taxon>Veillonellaceae</taxon>
        <taxon>Dialister</taxon>
    </lineage>
</organism>
<dbReference type="InterPro" id="IPR030391">
    <property type="entry name" value="MeTrfase_TrmA_CS"/>
</dbReference>
<evidence type="ECO:0000259" key="5">
    <source>
        <dbReference type="PROSITE" id="PS50926"/>
    </source>
</evidence>
<evidence type="ECO:0000256" key="3">
    <source>
        <dbReference type="ARBA" id="ARBA00022691"/>
    </source>
</evidence>
<gene>
    <name evidence="6" type="primary">rumA</name>
    <name evidence="6" type="ORF">HMPREF9083_0833</name>
</gene>
<dbReference type="GO" id="GO:0070041">
    <property type="term" value="F:rRNA (uridine-C5-)-methyltransferase activity"/>
    <property type="evidence" value="ECO:0007669"/>
    <property type="project" value="TreeGrafter"/>
</dbReference>
<dbReference type="AlphaFoldDB" id="F2BX57"/>
<dbReference type="PANTHER" id="PTHR11061:SF30">
    <property type="entry name" value="TRNA (URACIL(54)-C(5))-METHYLTRANSFERASE"/>
    <property type="match status" value="1"/>
</dbReference>
<keyword evidence="7" id="KW-1185">Reference proteome</keyword>
<dbReference type="FunFam" id="2.40.50.1070:FF:000003">
    <property type="entry name" value="23S rRNA (Uracil-5-)-methyltransferase RumA"/>
    <property type="match status" value="1"/>
</dbReference>